<sequence>MSTKSLHIRIPEAMYEAFFRAYPAHGERSRLVEQFILRAIDQAEHKDRLIDKITKEVMEDAADQTEI</sequence>
<evidence type="ECO:0000313" key="1">
    <source>
        <dbReference type="EMBL" id="QJA71050.1"/>
    </source>
</evidence>
<dbReference type="AlphaFoldDB" id="A0A6M3JMH8"/>
<reference evidence="1" key="1">
    <citation type="submission" date="2020-03" db="EMBL/GenBank/DDBJ databases">
        <title>The deep terrestrial virosphere.</title>
        <authorList>
            <person name="Holmfeldt K."/>
            <person name="Nilsson E."/>
            <person name="Simone D."/>
            <person name="Lopez-Fernandez M."/>
            <person name="Wu X."/>
            <person name="de Brujin I."/>
            <person name="Lundin D."/>
            <person name="Andersson A."/>
            <person name="Bertilsson S."/>
            <person name="Dopson M."/>
        </authorList>
    </citation>
    <scope>NUCLEOTIDE SEQUENCE</scope>
    <source>
        <strain evidence="1">MM415A03401</strain>
        <strain evidence="2">MM415B03817</strain>
    </source>
</reference>
<protein>
    <submittedName>
        <fullName evidence="1">Uncharacterized protein</fullName>
    </submittedName>
</protein>
<name>A0A6M3JMH8_9ZZZZ</name>
<accession>A0A6M3JMH8</accession>
<organism evidence="1">
    <name type="scientific">viral metagenome</name>
    <dbReference type="NCBI Taxonomy" id="1070528"/>
    <lineage>
        <taxon>unclassified sequences</taxon>
        <taxon>metagenomes</taxon>
        <taxon>organismal metagenomes</taxon>
    </lineage>
</organism>
<evidence type="ECO:0000313" key="2">
    <source>
        <dbReference type="EMBL" id="QJA94601.1"/>
    </source>
</evidence>
<dbReference type="EMBL" id="MT141842">
    <property type="protein sequence ID" value="QJA71050.1"/>
    <property type="molecule type" value="Genomic_DNA"/>
</dbReference>
<gene>
    <name evidence="1" type="ORF">MM415A03401_0011</name>
    <name evidence="2" type="ORF">MM415B03817_0010</name>
</gene>
<dbReference type="EMBL" id="MT143245">
    <property type="protein sequence ID" value="QJA94601.1"/>
    <property type="molecule type" value="Genomic_DNA"/>
</dbReference>
<proteinExistence type="predicted"/>